<name>A0AAD8HE06_9APIA</name>
<keyword evidence="4" id="KW-1185">Reference proteome</keyword>
<feature type="transmembrane region" description="Helical" evidence="1">
    <location>
        <begin position="340"/>
        <end position="363"/>
    </location>
</feature>
<feature type="domain" description="DUF4220" evidence="2">
    <location>
        <begin position="58"/>
        <end position="439"/>
    </location>
</feature>
<feature type="transmembrane region" description="Helical" evidence="1">
    <location>
        <begin position="581"/>
        <end position="602"/>
    </location>
</feature>
<organism evidence="3 4">
    <name type="scientific">Heracleum sosnowskyi</name>
    <dbReference type="NCBI Taxonomy" id="360622"/>
    <lineage>
        <taxon>Eukaryota</taxon>
        <taxon>Viridiplantae</taxon>
        <taxon>Streptophyta</taxon>
        <taxon>Embryophyta</taxon>
        <taxon>Tracheophyta</taxon>
        <taxon>Spermatophyta</taxon>
        <taxon>Magnoliopsida</taxon>
        <taxon>eudicotyledons</taxon>
        <taxon>Gunneridae</taxon>
        <taxon>Pentapetalae</taxon>
        <taxon>asterids</taxon>
        <taxon>campanulids</taxon>
        <taxon>Apiales</taxon>
        <taxon>Apiaceae</taxon>
        <taxon>Apioideae</taxon>
        <taxon>apioid superclade</taxon>
        <taxon>Tordylieae</taxon>
        <taxon>Tordyliinae</taxon>
        <taxon>Heracleum</taxon>
    </lineage>
</organism>
<proteinExistence type="predicted"/>
<dbReference type="EMBL" id="JAUIZM010000009">
    <property type="protein sequence ID" value="KAK1364823.1"/>
    <property type="molecule type" value="Genomic_DNA"/>
</dbReference>
<gene>
    <name evidence="3" type="ORF">POM88_040384</name>
</gene>
<sequence>MGLGKVNLSREARHARDIFNEWELRICILFSLFLQMLLILAGPLRRIVSRKWLDVLLWSAYLLADGTAIFAVGLISSKQSDYSNHCPNALSNNILPTFWAPFLLAHLGGPDPITAFALEDNELWLRHLFALFTQCIAVIYVFYQSVTPNNLWVPSLLMFLCGIIKYAERTYALYCASANTFRDSMLRDPDAGPNYAKLMGEYVSKRDAKLPTRIEMLPEPDRVIKAANRMKATKLEPLEVVQYAFRYFTNFKGLVVDLIFSFRERNQSRDFFLARNSKDAFRVVEVELNFLYDVLFTKLPVVYYEFGFCCRAVSVGAIVTSLVLFHYVDKKDFNPEGFEIGITYTLLIGGIALEVIAFFMLVFSDWTVVKLKPSPDENPNEKSWKRGFINFIVSANEIRGKIICWLLNTGGVRRGGEKDSLSEPTDSRWAESISTYNLIYCCLHKRPKCRENFYDRFGMKAFVDEIVYVERHPLPFYIKDFIFKELKMKSEMADDLDTAKEICSAKGEWVLRIAGYSGFELFSYVADVDYDESLFLWHIATELCDNDKDETENQDELDHPPEHLAPSSVQHRKIAKLISDYMIYLLVMKPGMMSAVSGIGLIRFRDTCAEANKFLDSELSARDKYLPNKQLQKKACERILNVNTEVKPVTIKGDRSKSVLFEAARLAKELKKDEFKKVKWEILSKVWVELLSYGASHIRSNAHAQQLSKGGELITIVWLLMAQLGLGDQFQINEGHARAKLIVGK</sequence>
<dbReference type="Proteomes" id="UP001237642">
    <property type="component" value="Unassembled WGS sequence"/>
</dbReference>
<dbReference type="Pfam" id="PF04578">
    <property type="entry name" value="DUF594"/>
    <property type="match status" value="1"/>
</dbReference>
<evidence type="ECO:0000259" key="2">
    <source>
        <dbReference type="Pfam" id="PF13968"/>
    </source>
</evidence>
<comment type="caution">
    <text evidence="3">The sequence shown here is derived from an EMBL/GenBank/DDBJ whole genome shotgun (WGS) entry which is preliminary data.</text>
</comment>
<keyword evidence="1" id="KW-0812">Transmembrane</keyword>
<keyword evidence="1" id="KW-0472">Membrane</keyword>
<dbReference type="Pfam" id="PF13968">
    <property type="entry name" value="DUF4220"/>
    <property type="match status" value="1"/>
</dbReference>
<feature type="transmembrane region" description="Helical" evidence="1">
    <location>
        <begin position="123"/>
        <end position="143"/>
    </location>
</feature>
<evidence type="ECO:0000313" key="4">
    <source>
        <dbReference type="Proteomes" id="UP001237642"/>
    </source>
</evidence>
<feature type="transmembrane region" description="Helical" evidence="1">
    <location>
        <begin position="56"/>
        <end position="75"/>
    </location>
</feature>
<keyword evidence="1" id="KW-1133">Transmembrane helix</keyword>
<accession>A0AAD8HE06</accession>
<evidence type="ECO:0000313" key="3">
    <source>
        <dbReference type="EMBL" id="KAK1364823.1"/>
    </source>
</evidence>
<dbReference type="InterPro" id="IPR007658">
    <property type="entry name" value="DUF594"/>
</dbReference>
<reference evidence="3" key="1">
    <citation type="submission" date="2023-02" db="EMBL/GenBank/DDBJ databases">
        <title>Genome of toxic invasive species Heracleum sosnowskyi carries increased number of genes despite the absence of recent whole-genome duplications.</title>
        <authorList>
            <person name="Schelkunov M."/>
            <person name="Shtratnikova V."/>
            <person name="Makarenko M."/>
            <person name="Klepikova A."/>
            <person name="Omelchenko D."/>
            <person name="Novikova G."/>
            <person name="Obukhova E."/>
            <person name="Bogdanov V."/>
            <person name="Penin A."/>
            <person name="Logacheva M."/>
        </authorList>
    </citation>
    <scope>NUCLEOTIDE SEQUENCE</scope>
    <source>
        <strain evidence="3">Hsosn_3</strain>
        <tissue evidence="3">Leaf</tissue>
    </source>
</reference>
<dbReference type="AlphaFoldDB" id="A0AAD8HE06"/>
<dbReference type="PANTHER" id="PTHR31325">
    <property type="entry name" value="OS01G0798800 PROTEIN-RELATED"/>
    <property type="match status" value="1"/>
</dbReference>
<dbReference type="InterPro" id="IPR025315">
    <property type="entry name" value="DUF4220"/>
</dbReference>
<reference evidence="3" key="2">
    <citation type="submission" date="2023-05" db="EMBL/GenBank/DDBJ databases">
        <authorList>
            <person name="Schelkunov M.I."/>
        </authorList>
    </citation>
    <scope>NUCLEOTIDE SEQUENCE</scope>
    <source>
        <strain evidence="3">Hsosn_3</strain>
        <tissue evidence="3">Leaf</tissue>
    </source>
</reference>
<evidence type="ECO:0000256" key="1">
    <source>
        <dbReference type="SAM" id="Phobius"/>
    </source>
</evidence>
<protein>
    <submittedName>
        <fullName evidence="3">Topoisomerase I damage affected protein</fullName>
    </submittedName>
</protein>
<feature type="transmembrane region" description="Helical" evidence="1">
    <location>
        <begin position="308"/>
        <end position="328"/>
    </location>
</feature>
<feature type="transmembrane region" description="Helical" evidence="1">
    <location>
        <begin position="22"/>
        <end position="44"/>
    </location>
</feature>